<evidence type="ECO:0000256" key="1">
    <source>
        <dbReference type="ARBA" id="ARBA00006040"/>
    </source>
</evidence>
<evidence type="ECO:0000256" key="6">
    <source>
        <dbReference type="ARBA" id="ARBA00023049"/>
    </source>
</evidence>
<dbReference type="PANTHER" id="PTHR11804:SF83">
    <property type="entry name" value="LD37516P"/>
    <property type="match status" value="1"/>
</dbReference>
<evidence type="ECO:0000256" key="4">
    <source>
        <dbReference type="ARBA" id="ARBA00022801"/>
    </source>
</evidence>
<keyword evidence="4 9" id="KW-0378">Hydrolase</keyword>
<dbReference type="InterPro" id="IPR045090">
    <property type="entry name" value="Pept_M3A_M3B"/>
</dbReference>
<dbReference type="GO" id="GO:0006518">
    <property type="term" value="P:peptide metabolic process"/>
    <property type="evidence" value="ECO:0007669"/>
    <property type="project" value="TreeGrafter"/>
</dbReference>
<dbReference type="InterPro" id="IPR045666">
    <property type="entry name" value="OpdA_N"/>
</dbReference>
<evidence type="ECO:0000256" key="9">
    <source>
        <dbReference type="RuleBase" id="RU003435"/>
    </source>
</evidence>
<comment type="catalytic activity">
    <reaction evidence="7">
        <text>Hydrolysis of oligopeptides, with broad specificity. Gly or Ala commonly occur as P1 or P1' residues, but more distant residues are also important, as is shown by the fact that Z-Gly-Pro-Gly-|-Gly-Pro-Ala is cleaved, but not Z-(Gly)(5).</text>
        <dbReference type="EC" id="3.4.24.70"/>
    </reaction>
</comment>
<dbReference type="InterPro" id="IPR024077">
    <property type="entry name" value="Neurolysin/TOP_dom2"/>
</dbReference>
<proteinExistence type="inferred from homology"/>
<keyword evidence="2 9" id="KW-0645">Protease</keyword>
<evidence type="ECO:0000256" key="10">
    <source>
        <dbReference type="SAM" id="MobiDB-lite"/>
    </source>
</evidence>
<dbReference type="OrthoDB" id="9773538at2"/>
<organism evidence="13 14">
    <name type="scientific">Maioricimonas rarisocia</name>
    <dbReference type="NCBI Taxonomy" id="2528026"/>
    <lineage>
        <taxon>Bacteria</taxon>
        <taxon>Pseudomonadati</taxon>
        <taxon>Planctomycetota</taxon>
        <taxon>Planctomycetia</taxon>
        <taxon>Planctomycetales</taxon>
        <taxon>Planctomycetaceae</taxon>
        <taxon>Maioricimonas</taxon>
    </lineage>
</organism>
<dbReference type="Gene3D" id="1.10.1370.10">
    <property type="entry name" value="Neurolysin, domain 3"/>
    <property type="match status" value="1"/>
</dbReference>
<accession>A0A517Z0A8</accession>
<comment type="cofactor">
    <cofactor evidence="9">
        <name>Zn(2+)</name>
        <dbReference type="ChEBI" id="CHEBI:29105"/>
    </cofactor>
    <text evidence="9">Binds 1 zinc ion.</text>
</comment>
<dbReference type="Proteomes" id="UP000320496">
    <property type="component" value="Chromosome"/>
</dbReference>
<dbReference type="GO" id="GO:0004222">
    <property type="term" value="F:metalloendopeptidase activity"/>
    <property type="evidence" value="ECO:0007669"/>
    <property type="project" value="UniProtKB-EC"/>
</dbReference>
<evidence type="ECO:0000259" key="12">
    <source>
        <dbReference type="Pfam" id="PF19310"/>
    </source>
</evidence>
<evidence type="ECO:0000313" key="14">
    <source>
        <dbReference type="Proteomes" id="UP000320496"/>
    </source>
</evidence>
<reference evidence="13 14" key="1">
    <citation type="submission" date="2019-02" db="EMBL/GenBank/DDBJ databases">
        <title>Deep-cultivation of Planctomycetes and their phenomic and genomic characterization uncovers novel biology.</title>
        <authorList>
            <person name="Wiegand S."/>
            <person name="Jogler M."/>
            <person name="Boedeker C."/>
            <person name="Pinto D."/>
            <person name="Vollmers J."/>
            <person name="Rivas-Marin E."/>
            <person name="Kohn T."/>
            <person name="Peeters S.H."/>
            <person name="Heuer A."/>
            <person name="Rast P."/>
            <person name="Oberbeckmann S."/>
            <person name="Bunk B."/>
            <person name="Jeske O."/>
            <person name="Meyerdierks A."/>
            <person name="Storesund J.E."/>
            <person name="Kallscheuer N."/>
            <person name="Luecker S."/>
            <person name="Lage O.M."/>
            <person name="Pohl T."/>
            <person name="Merkel B.J."/>
            <person name="Hornburger P."/>
            <person name="Mueller R.-W."/>
            <person name="Bruemmer F."/>
            <person name="Labrenz M."/>
            <person name="Spormann A.M."/>
            <person name="Op den Camp H."/>
            <person name="Overmann J."/>
            <person name="Amann R."/>
            <person name="Jetten M.S.M."/>
            <person name="Mascher T."/>
            <person name="Medema M.H."/>
            <person name="Devos D.P."/>
            <person name="Kaster A.-K."/>
            <person name="Ovreas L."/>
            <person name="Rohde M."/>
            <person name="Galperin M.Y."/>
            <person name="Jogler C."/>
        </authorList>
    </citation>
    <scope>NUCLEOTIDE SEQUENCE [LARGE SCALE GENOMIC DNA]</scope>
    <source>
        <strain evidence="13 14">Mal4</strain>
    </source>
</reference>
<feature type="region of interest" description="Disordered" evidence="10">
    <location>
        <begin position="207"/>
        <end position="227"/>
    </location>
</feature>
<dbReference type="Pfam" id="PF01432">
    <property type="entry name" value="Peptidase_M3"/>
    <property type="match status" value="1"/>
</dbReference>
<dbReference type="EMBL" id="CP036275">
    <property type="protein sequence ID" value="QDU35918.1"/>
    <property type="molecule type" value="Genomic_DNA"/>
</dbReference>
<feature type="domain" description="Peptidase M3A/M3B catalytic" evidence="11">
    <location>
        <begin position="239"/>
        <end position="694"/>
    </location>
</feature>
<keyword evidence="6 9" id="KW-0482">Metalloprotease</keyword>
<dbReference type="SUPFAM" id="SSF55486">
    <property type="entry name" value="Metalloproteases ('zincins'), catalytic domain"/>
    <property type="match status" value="1"/>
</dbReference>
<evidence type="ECO:0000259" key="11">
    <source>
        <dbReference type="Pfam" id="PF01432"/>
    </source>
</evidence>
<dbReference type="InterPro" id="IPR024079">
    <property type="entry name" value="MetalloPept_cat_dom_sf"/>
</dbReference>
<dbReference type="GO" id="GO:0005829">
    <property type="term" value="C:cytosol"/>
    <property type="evidence" value="ECO:0007669"/>
    <property type="project" value="UniProtKB-ARBA"/>
</dbReference>
<evidence type="ECO:0000256" key="2">
    <source>
        <dbReference type="ARBA" id="ARBA00022670"/>
    </source>
</evidence>
<dbReference type="InterPro" id="IPR034005">
    <property type="entry name" value="M3A_DCP"/>
</dbReference>
<dbReference type="FunFam" id="3.40.390.10:FF:000009">
    <property type="entry name" value="Oligopeptidase A"/>
    <property type="match status" value="1"/>
</dbReference>
<comment type="similarity">
    <text evidence="1 9">Belongs to the peptidase M3 family.</text>
</comment>
<keyword evidence="5 9" id="KW-0862">Zinc</keyword>
<keyword evidence="14" id="KW-1185">Reference proteome</keyword>
<evidence type="ECO:0000313" key="13">
    <source>
        <dbReference type="EMBL" id="QDU35918.1"/>
    </source>
</evidence>
<dbReference type="GO" id="GO:0046872">
    <property type="term" value="F:metal ion binding"/>
    <property type="evidence" value="ECO:0007669"/>
    <property type="project" value="UniProtKB-UniRule"/>
</dbReference>
<gene>
    <name evidence="13" type="primary">prlC</name>
    <name evidence="13" type="ORF">Mal4_02000</name>
</gene>
<dbReference type="CDD" id="cd06456">
    <property type="entry name" value="M3A_DCP"/>
    <property type="match status" value="1"/>
</dbReference>
<evidence type="ECO:0000256" key="8">
    <source>
        <dbReference type="ARBA" id="ARBA00026100"/>
    </source>
</evidence>
<dbReference type="Gene3D" id="3.40.390.10">
    <property type="entry name" value="Collagenase (Catalytic Domain)"/>
    <property type="match status" value="1"/>
</dbReference>
<dbReference type="GO" id="GO:0006508">
    <property type="term" value="P:proteolysis"/>
    <property type="evidence" value="ECO:0007669"/>
    <property type="project" value="UniProtKB-KW"/>
</dbReference>
<name>A0A517Z0A8_9PLAN</name>
<dbReference type="Gene3D" id="1.10.1370.40">
    <property type="match status" value="1"/>
</dbReference>
<dbReference type="AlphaFoldDB" id="A0A517Z0A8"/>
<dbReference type="Pfam" id="PF19310">
    <property type="entry name" value="TOP_N"/>
    <property type="match status" value="1"/>
</dbReference>
<dbReference type="EC" id="3.4.24.70" evidence="8"/>
<evidence type="ECO:0000256" key="7">
    <source>
        <dbReference type="ARBA" id="ARBA00024603"/>
    </source>
</evidence>
<feature type="domain" description="Oligopeptidase A N-terminal" evidence="12">
    <location>
        <begin position="34"/>
        <end position="156"/>
    </location>
</feature>
<dbReference type="KEGG" id="mri:Mal4_02000"/>
<dbReference type="InterPro" id="IPR001567">
    <property type="entry name" value="Pept_M3A_M3B_dom"/>
</dbReference>
<dbReference type="PANTHER" id="PTHR11804">
    <property type="entry name" value="PROTEASE M3 THIMET OLIGOPEPTIDASE-RELATED"/>
    <property type="match status" value="1"/>
</dbReference>
<sequence length="697" mass="78852">MPTDSDGHLDNPLCTEAGLPAFDRIAPEHVVPAVRQLLERAETDLSEIEQRVQPTWAGLIEPLDEIDRRFEQTWGPVGHLFGVKNSAELREAYEAVLDDVVAFGLRSGQSEPIYKALKELRESETWDTLDEGQRRIIEQRLLAAELAGIGLTGEKRERFNEIAKELSQLGTKFSNNVLDATKAYALTITDPADAEGLPLSLRRLASQSHNRHKEEDAPEATPKEGPWRITLDGPVVVPFLQHSRNRSLREEVYRAFVTRASSGDLDNSDACRRILQLRKEKAALLGYDSFAEVSLAQKMAPDVAAVEEMLETLRSASWDPAEQDMQEIHELALASGHSGPIAHWDVAFWAERLRERRFKFTDEELRPYFPHERVLQGLFDLVERLFGIRVVAADEEAPRWNDDVRFFKVLDDDGSHIASFYYDPYSRPEDKRGGAWMDTCLGRRHVNGDLQVPVAHLVCNCTPPVGDKPSLMTFREVETLFHEFGHGLQHMLTTVDYPEAAGINGVEWDAVELPSQFMENWCYHKPTLLGMTSHYETGEPLPDDLFEKIVAARTYRAGSMMLRQLTFGMTDMQLHTAFDPDGDESVFDVQKRVMEKTSVLPMLPEDRFLCSFQHIFAGGYAAGYYSYKWAEVLSADAFGAFEDAGLDNDEAVRQTGRRFRETVLAQGGSRHPMDLFKEFRGREPSPEALLRHNGLLS</sequence>
<evidence type="ECO:0000256" key="5">
    <source>
        <dbReference type="ARBA" id="ARBA00022833"/>
    </source>
</evidence>
<dbReference type="FunFam" id="1.10.1370.40:FF:000005">
    <property type="entry name" value="Organellar oligopeptidase A, chloroplastic/mitochondrial"/>
    <property type="match status" value="1"/>
</dbReference>
<dbReference type="RefSeq" id="WP_145366635.1">
    <property type="nucleotide sequence ID" value="NZ_CP036275.1"/>
</dbReference>
<evidence type="ECO:0000256" key="3">
    <source>
        <dbReference type="ARBA" id="ARBA00022723"/>
    </source>
</evidence>
<keyword evidence="3 9" id="KW-0479">Metal-binding</keyword>
<protein>
    <recommendedName>
        <fullName evidence="8">oligopeptidase A</fullName>
        <ecNumber evidence="8">3.4.24.70</ecNumber>
    </recommendedName>
</protein>